<dbReference type="EC" id="3.1.-.-" evidence="6"/>
<dbReference type="Gene3D" id="3.40.50.1010">
    <property type="entry name" value="5'-nuclease"/>
    <property type="match status" value="1"/>
</dbReference>
<dbReference type="Proteomes" id="UP000308978">
    <property type="component" value="Unassembled WGS sequence"/>
</dbReference>
<evidence type="ECO:0000256" key="2">
    <source>
        <dbReference type="ARBA" id="ARBA00022722"/>
    </source>
</evidence>
<dbReference type="InterPro" id="IPR002716">
    <property type="entry name" value="PIN_dom"/>
</dbReference>
<dbReference type="GO" id="GO:0016787">
    <property type="term" value="F:hydrolase activity"/>
    <property type="evidence" value="ECO:0007669"/>
    <property type="project" value="UniProtKB-KW"/>
</dbReference>
<sequence length="136" mass="15188">MIVIDANAAIAMALGTVYGEGLKQLRLEDERIAAPSLLCAEVSHAMTKYVRGGYLTAAEALDCGRDAISLVDDMRDDEDLWAEVLTESVRLEHSSYDLFYLVLARREGATLFTVDRKLQDLCARNGVNCIWLDREF</sequence>
<comment type="similarity">
    <text evidence="6">Belongs to the PINc/VapC protein family.</text>
</comment>
<keyword evidence="5 6" id="KW-0460">Magnesium</keyword>
<dbReference type="PANTHER" id="PTHR35901:SF1">
    <property type="entry name" value="EXONUCLEASE VAPC9"/>
    <property type="match status" value="1"/>
</dbReference>
<dbReference type="EMBL" id="SSTJ01000009">
    <property type="protein sequence ID" value="THG36939.1"/>
    <property type="molecule type" value="Genomic_DNA"/>
</dbReference>
<dbReference type="InterPro" id="IPR044153">
    <property type="entry name" value="PIN_Pae0151-like"/>
</dbReference>
<evidence type="ECO:0000256" key="3">
    <source>
        <dbReference type="ARBA" id="ARBA00022723"/>
    </source>
</evidence>
<reference evidence="8 9" key="1">
    <citation type="submission" date="2019-04" db="EMBL/GenBank/DDBJ databases">
        <title>Microbes associate with the intestines of laboratory mice.</title>
        <authorList>
            <person name="Navarre W."/>
            <person name="Wong E."/>
            <person name="Huang K.C."/>
            <person name="Tropini C."/>
            <person name="Ng K."/>
            <person name="Yu B."/>
        </authorList>
    </citation>
    <scope>NUCLEOTIDE SEQUENCE [LARGE SCALE GENOMIC DNA]</scope>
    <source>
        <strain evidence="8 9">NM80_B27</strain>
    </source>
</reference>
<dbReference type="CDD" id="cd09873">
    <property type="entry name" value="PIN_Pae0151-like"/>
    <property type="match status" value="1"/>
</dbReference>
<dbReference type="PANTHER" id="PTHR35901">
    <property type="entry name" value="RIBONUCLEASE VAPC3"/>
    <property type="match status" value="1"/>
</dbReference>
<keyword evidence="1 6" id="KW-1277">Toxin-antitoxin system</keyword>
<dbReference type="InterPro" id="IPR051619">
    <property type="entry name" value="TypeII_TA_RNase_PINc/VapC"/>
</dbReference>
<evidence type="ECO:0000256" key="6">
    <source>
        <dbReference type="HAMAP-Rule" id="MF_00265"/>
    </source>
</evidence>
<evidence type="ECO:0000259" key="7">
    <source>
        <dbReference type="Pfam" id="PF01850"/>
    </source>
</evidence>
<keyword evidence="4 6" id="KW-0378">Hydrolase</keyword>
<keyword evidence="6" id="KW-0800">Toxin</keyword>
<evidence type="ECO:0000256" key="1">
    <source>
        <dbReference type="ARBA" id="ARBA00022649"/>
    </source>
</evidence>
<comment type="cofactor">
    <cofactor evidence="6">
        <name>Mg(2+)</name>
        <dbReference type="ChEBI" id="CHEBI:18420"/>
    </cofactor>
</comment>
<feature type="binding site" evidence="6">
    <location>
        <position position="5"/>
    </location>
    <ligand>
        <name>Mg(2+)</name>
        <dbReference type="ChEBI" id="CHEBI:18420"/>
    </ligand>
</feature>
<dbReference type="SUPFAM" id="SSF88723">
    <property type="entry name" value="PIN domain-like"/>
    <property type="match status" value="1"/>
</dbReference>
<protein>
    <recommendedName>
        <fullName evidence="6">Ribonuclease VapC</fullName>
        <shortName evidence="6">RNase VapC</shortName>
        <ecNumber evidence="6">3.1.-.-</ecNumber>
    </recommendedName>
    <alternativeName>
        <fullName evidence="6">Toxin VapC</fullName>
    </alternativeName>
</protein>
<evidence type="ECO:0000256" key="5">
    <source>
        <dbReference type="ARBA" id="ARBA00022842"/>
    </source>
</evidence>
<dbReference type="Pfam" id="PF01850">
    <property type="entry name" value="PIN"/>
    <property type="match status" value="1"/>
</dbReference>
<feature type="domain" description="PIN" evidence="7">
    <location>
        <begin position="2"/>
        <end position="121"/>
    </location>
</feature>
<dbReference type="GO" id="GO:0004540">
    <property type="term" value="F:RNA nuclease activity"/>
    <property type="evidence" value="ECO:0007669"/>
    <property type="project" value="InterPro"/>
</dbReference>
<dbReference type="InterPro" id="IPR029060">
    <property type="entry name" value="PIN-like_dom_sf"/>
</dbReference>
<dbReference type="RefSeq" id="WP_136434763.1">
    <property type="nucleotide sequence ID" value="NZ_JAAWMV010000007.1"/>
</dbReference>
<dbReference type="InterPro" id="IPR022907">
    <property type="entry name" value="VapC_family"/>
</dbReference>
<proteinExistence type="inferred from homology"/>
<comment type="function">
    <text evidence="6">Toxic component of a toxin-antitoxin (TA) system. An RNase.</text>
</comment>
<accession>A0A4S4G0J2</accession>
<dbReference type="HAMAP" id="MF_00265">
    <property type="entry name" value="VapC_Nob1"/>
    <property type="match status" value="1"/>
</dbReference>
<dbReference type="GO" id="GO:0090729">
    <property type="term" value="F:toxin activity"/>
    <property type="evidence" value="ECO:0007669"/>
    <property type="project" value="UniProtKB-KW"/>
</dbReference>
<dbReference type="GO" id="GO:0000287">
    <property type="term" value="F:magnesium ion binding"/>
    <property type="evidence" value="ECO:0007669"/>
    <property type="project" value="UniProtKB-UniRule"/>
</dbReference>
<feature type="binding site" evidence="6">
    <location>
        <position position="97"/>
    </location>
    <ligand>
        <name>Mg(2+)</name>
        <dbReference type="ChEBI" id="CHEBI:18420"/>
    </ligand>
</feature>
<keyword evidence="3 6" id="KW-0479">Metal-binding</keyword>
<dbReference type="AlphaFoldDB" id="A0A4S4G0J2"/>
<comment type="caution">
    <text evidence="8">The sequence shown here is derived from an EMBL/GenBank/DDBJ whole genome shotgun (WGS) entry which is preliminary data.</text>
</comment>
<organism evidence="8 9">
    <name type="scientific">Adlercreutzia caecimuris</name>
    <dbReference type="NCBI Taxonomy" id="671266"/>
    <lineage>
        <taxon>Bacteria</taxon>
        <taxon>Bacillati</taxon>
        <taxon>Actinomycetota</taxon>
        <taxon>Coriobacteriia</taxon>
        <taxon>Eggerthellales</taxon>
        <taxon>Eggerthellaceae</taxon>
        <taxon>Adlercreutzia</taxon>
    </lineage>
</organism>
<evidence type="ECO:0000256" key="4">
    <source>
        <dbReference type="ARBA" id="ARBA00022801"/>
    </source>
</evidence>
<gene>
    <name evidence="6" type="primary">vapC</name>
    <name evidence="8" type="ORF">E5986_07665</name>
</gene>
<evidence type="ECO:0000313" key="8">
    <source>
        <dbReference type="EMBL" id="THG36939.1"/>
    </source>
</evidence>
<name>A0A4S4G0J2_9ACTN</name>
<evidence type="ECO:0000313" key="9">
    <source>
        <dbReference type="Proteomes" id="UP000308978"/>
    </source>
</evidence>
<keyword evidence="2 6" id="KW-0540">Nuclease</keyword>